<sequence length="284" mass="31584">MRVGRETLTRVPKIESAVKGAVNVEGVSMIFGDSPQERLRHRGKTNQVLDSVNFQIKPGELACLLGPSGCGKSTLLNIIAGFVQPTSGYVMVDQQPVTKPGADRGFVFQQYSLLPWKTTFQNVELGLKIKGLPKAERQDIVGEYLNLVGLAKYRDAYPSELSGGMKQRASIIRALVNSPSVLLMDEPFAALDAQTRHMMQALLLNVWDTLKTTIVFVTHDIEEAVFLGDRIFVMGVQPGRIKAELSVPLPRPRQLDDMLTPDFTQISRQVFDLIREETLKSMEN</sequence>
<feature type="domain" description="ABC transporter" evidence="6">
    <location>
        <begin position="22"/>
        <end position="261"/>
    </location>
</feature>
<organism evidence="7 8">
    <name type="scientific">Phormidesmis priestleyi Ana</name>
    <dbReference type="NCBI Taxonomy" id="1666911"/>
    <lineage>
        <taxon>Bacteria</taxon>
        <taxon>Bacillati</taxon>
        <taxon>Cyanobacteriota</taxon>
        <taxon>Cyanophyceae</taxon>
        <taxon>Leptolyngbyales</taxon>
        <taxon>Leptolyngbyaceae</taxon>
        <taxon>Phormidesmis</taxon>
    </lineage>
</organism>
<dbReference type="SUPFAM" id="SSF52540">
    <property type="entry name" value="P-loop containing nucleoside triphosphate hydrolases"/>
    <property type="match status" value="1"/>
</dbReference>
<dbReference type="PROSITE" id="PS00211">
    <property type="entry name" value="ABC_TRANSPORTER_1"/>
    <property type="match status" value="1"/>
</dbReference>
<dbReference type="CDD" id="cd03293">
    <property type="entry name" value="ABC_NrtD_SsuB_transporters"/>
    <property type="match status" value="1"/>
</dbReference>
<accession>A0A0P8DBE7</accession>
<dbReference type="InterPro" id="IPR003439">
    <property type="entry name" value="ABC_transporter-like_ATP-bd"/>
</dbReference>
<dbReference type="InterPro" id="IPR017871">
    <property type="entry name" value="ABC_transporter-like_CS"/>
</dbReference>
<comment type="subcellular location">
    <subcellularLocation>
        <location evidence="1">Cell inner membrane</location>
        <topology evidence="1">Peripheral membrane protein</topology>
    </subcellularLocation>
</comment>
<dbReference type="Proteomes" id="UP000050465">
    <property type="component" value="Unassembled WGS sequence"/>
</dbReference>
<evidence type="ECO:0000256" key="5">
    <source>
        <dbReference type="ARBA" id="ARBA00022840"/>
    </source>
</evidence>
<dbReference type="PROSITE" id="PS50893">
    <property type="entry name" value="ABC_TRANSPORTER_2"/>
    <property type="match status" value="1"/>
</dbReference>
<keyword evidence="3" id="KW-0813">Transport</keyword>
<reference evidence="7 8" key="1">
    <citation type="submission" date="2015-09" db="EMBL/GenBank/DDBJ databases">
        <title>Identification and resolution of microdiversity through metagenomic sequencing of parallel consortia.</title>
        <authorList>
            <person name="Nelson W.C."/>
            <person name="Romine M.F."/>
            <person name="Lindemann S.R."/>
        </authorList>
    </citation>
    <scope>NUCLEOTIDE SEQUENCE [LARGE SCALE GENOMIC DNA]</scope>
    <source>
        <strain evidence="7">Ana</strain>
    </source>
</reference>
<evidence type="ECO:0000313" key="7">
    <source>
        <dbReference type="EMBL" id="KPQ33407.1"/>
    </source>
</evidence>
<dbReference type="PANTHER" id="PTHR42788:SF13">
    <property type="entry name" value="ALIPHATIC SULFONATES IMPORT ATP-BINDING PROTEIN SSUB"/>
    <property type="match status" value="1"/>
</dbReference>
<gene>
    <name evidence="7" type="ORF">HLUCCA11_18505</name>
</gene>
<evidence type="ECO:0000259" key="6">
    <source>
        <dbReference type="PROSITE" id="PS50893"/>
    </source>
</evidence>
<evidence type="ECO:0000313" key="8">
    <source>
        <dbReference type="Proteomes" id="UP000050465"/>
    </source>
</evidence>
<name>A0A0P8DBE7_9CYAN</name>
<dbReference type="Gene3D" id="3.40.50.300">
    <property type="entry name" value="P-loop containing nucleotide triphosphate hydrolases"/>
    <property type="match status" value="1"/>
</dbReference>
<dbReference type="AlphaFoldDB" id="A0A0P8DBE7"/>
<dbReference type="PANTHER" id="PTHR42788">
    <property type="entry name" value="TAURINE IMPORT ATP-BINDING PROTEIN-RELATED"/>
    <property type="match status" value="1"/>
</dbReference>
<comment type="caution">
    <text evidence="7">The sequence shown here is derived from an EMBL/GenBank/DDBJ whole genome shotgun (WGS) entry which is preliminary data.</text>
</comment>
<dbReference type="EMBL" id="LJZR01000032">
    <property type="protein sequence ID" value="KPQ33407.1"/>
    <property type="molecule type" value="Genomic_DNA"/>
</dbReference>
<protein>
    <submittedName>
        <fullName evidence="7">NitT/TauT family transport system ATP-binding protein</fullName>
    </submittedName>
</protein>
<evidence type="ECO:0000256" key="4">
    <source>
        <dbReference type="ARBA" id="ARBA00022741"/>
    </source>
</evidence>
<dbReference type="GO" id="GO:0005886">
    <property type="term" value="C:plasma membrane"/>
    <property type="evidence" value="ECO:0007669"/>
    <property type="project" value="UniProtKB-SubCell"/>
</dbReference>
<dbReference type="Pfam" id="PF00005">
    <property type="entry name" value="ABC_tran"/>
    <property type="match status" value="1"/>
</dbReference>
<dbReference type="InterPro" id="IPR003593">
    <property type="entry name" value="AAA+_ATPase"/>
</dbReference>
<evidence type="ECO:0000256" key="3">
    <source>
        <dbReference type="ARBA" id="ARBA00022448"/>
    </source>
</evidence>
<evidence type="ECO:0000256" key="2">
    <source>
        <dbReference type="ARBA" id="ARBA00009440"/>
    </source>
</evidence>
<keyword evidence="4" id="KW-0547">Nucleotide-binding</keyword>
<dbReference type="PATRIC" id="fig|1666911.3.peg.1922"/>
<dbReference type="InterPro" id="IPR027417">
    <property type="entry name" value="P-loop_NTPase"/>
</dbReference>
<dbReference type="GO" id="GO:0005524">
    <property type="term" value="F:ATP binding"/>
    <property type="evidence" value="ECO:0007669"/>
    <property type="project" value="UniProtKB-KW"/>
</dbReference>
<keyword evidence="5 7" id="KW-0067">ATP-binding</keyword>
<proteinExistence type="inferred from homology"/>
<comment type="similarity">
    <text evidence="2">Belongs to the ABC transporter superfamily. Nitrate/nitrite/cyanate uptake transporter (NitT) (TC 3.A.1.16) family.</text>
</comment>
<dbReference type="InterPro" id="IPR050166">
    <property type="entry name" value="ABC_transporter_ATP-bind"/>
</dbReference>
<evidence type="ECO:0000256" key="1">
    <source>
        <dbReference type="ARBA" id="ARBA00004417"/>
    </source>
</evidence>
<dbReference type="STRING" id="1666911.HLUCCA11_18505"/>
<dbReference type="GO" id="GO:0016887">
    <property type="term" value="F:ATP hydrolysis activity"/>
    <property type="evidence" value="ECO:0007669"/>
    <property type="project" value="InterPro"/>
</dbReference>
<dbReference type="SMART" id="SM00382">
    <property type="entry name" value="AAA"/>
    <property type="match status" value="1"/>
</dbReference>